<dbReference type="PROSITE" id="PS50022">
    <property type="entry name" value="FA58C_3"/>
    <property type="match status" value="1"/>
</dbReference>
<keyword evidence="4" id="KW-1185">Reference proteome</keyword>
<reference evidence="3" key="1">
    <citation type="submission" date="2021-07" db="EMBL/GenBank/DDBJ databases">
        <authorList>
            <person name="Durling M."/>
        </authorList>
    </citation>
    <scope>NUCLEOTIDE SEQUENCE</scope>
</reference>
<dbReference type="SUPFAM" id="SSF49785">
    <property type="entry name" value="Galactose-binding domain-like"/>
    <property type="match status" value="1"/>
</dbReference>
<feature type="signal peptide" evidence="1">
    <location>
        <begin position="1"/>
        <end position="26"/>
    </location>
</feature>
<dbReference type="AlphaFoldDB" id="A0A9N9L226"/>
<comment type="caution">
    <text evidence="3">The sequence shown here is derived from an EMBL/GenBank/DDBJ whole genome shotgun (WGS) entry which is preliminary data.</text>
</comment>
<evidence type="ECO:0000313" key="4">
    <source>
        <dbReference type="Proteomes" id="UP000696280"/>
    </source>
</evidence>
<feature type="domain" description="F5/8 type C" evidence="2">
    <location>
        <begin position="603"/>
        <end position="768"/>
    </location>
</feature>
<evidence type="ECO:0000256" key="1">
    <source>
        <dbReference type="SAM" id="SignalP"/>
    </source>
</evidence>
<dbReference type="InterPro" id="IPR008979">
    <property type="entry name" value="Galactose-bd-like_sf"/>
</dbReference>
<organism evidence="3 4">
    <name type="scientific">Hymenoscyphus fraxineus</name>
    <dbReference type="NCBI Taxonomy" id="746836"/>
    <lineage>
        <taxon>Eukaryota</taxon>
        <taxon>Fungi</taxon>
        <taxon>Dikarya</taxon>
        <taxon>Ascomycota</taxon>
        <taxon>Pezizomycotina</taxon>
        <taxon>Leotiomycetes</taxon>
        <taxon>Helotiales</taxon>
        <taxon>Helotiaceae</taxon>
        <taxon>Hymenoscyphus</taxon>
    </lineage>
</organism>
<sequence length="768" mass="83908">MHRLMVFSSLTATVLVFISFIALATSYPLLDHTPSKRATTLSDNTYILPIWEGALATHSRNDDVAVLADMKNRLGTGVYTQLGWSFSSWSLSRDIFGADKDYNFDPTNLRYMLDLAVNEQLPILVHMNNGRWADCCTPNSSGGWGDALLDFIAAQPNTTVLNSAGVSQFGHDFGSNYFTLSRLNDVYIKYKKRNIQAAAKVLVEWSKDNPGLFVGVSLDSETLMVNSESDFNPLAIEEWKMWLRNTELYGPGGAYHGNGRVPAFDSIGDFNTAMGTSFTSWDTMSPPKGGMLPGNVFYEEWERWRVLLIVHATSDETLWLEQAGLERTVVYGHQQDDYGFADSVDTFTAANGAGGITNYGWKPADLGMVDSPARGQGRNNYGNFELNPQTSDSTISYNSILTLFNDGMKIMCPNSWENSEVKDQYAIFDSPNFGDTFGNALAKFFKDFGNTKRYTQPPPWNPGNKIADLYDLFPNATASGPDNQLKPTLSVGSLVRKSVYSAVGGSITFSVTLPPISGDERINFWTSLGIQDGAGSNGGEVTFQATINGESLYGPGFHLHPNYWYWKRWVPMMVDVTKWAGQNISVTLTTTGNENFGWTSWGAPAFYVTATGNDLAAGKPVTASSTDGDSAAWDPSYLVDGNIDGGSNGRSGWSSVLHSSADATEWVQVNLQGLQTVGKVVLFPRSDIFEGTGSGIPVDFKIQGSSDGTTWKDLVTEVGYPGTKAGEGEAFVFPAQEIGYVKVVGSKLRGSPSENGYRFQMADLQVYG</sequence>
<feature type="chain" id="PRO_5040248089" description="F5/8 type C domain-containing protein" evidence="1">
    <location>
        <begin position="27"/>
        <end position="768"/>
    </location>
</feature>
<dbReference type="Gene3D" id="2.60.120.260">
    <property type="entry name" value="Galactose-binding domain-like"/>
    <property type="match status" value="1"/>
</dbReference>
<dbReference type="Proteomes" id="UP000696280">
    <property type="component" value="Unassembled WGS sequence"/>
</dbReference>
<accession>A0A9N9L226</accession>
<gene>
    <name evidence="3" type="ORF">HYFRA_00000393</name>
</gene>
<name>A0A9N9L226_9HELO</name>
<protein>
    <recommendedName>
        <fullName evidence="2">F5/8 type C domain-containing protein</fullName>
    </recommendedName>
</protein>
<dbReference type="Gene3D" id="3.20.20.80">
    <property type="entry name" value="Glycosidases"/>
    <property type="match status" value="1"/>
</dbReference>
<keyword evidence="1" id="KW-0732">Signal</keyword>
<dbReference type="Pfam" id="PF00754">
    <property type="entry name" value="F5_F8_type_C"/>
    <property type="match status" value="1"/>
</dbReference>
<dbReference type="EMBL" id="CAJVRL010000081">
    <property type="protein sequence ID" value="CAG8958049.1"/>
    <property type="molecule type" value="Genomic_DNA"/>
</dbReference>
<evidence type="ECO:0000313" key="3">
    <source>
        <dbReference type="EMBL" id="CAG8958049.1"/>
    </source>
</evidence>
<evidence type="ECO:0000259" key="2">
    <source>
        <dbReference type="PROSITE" id="PS50022"/>
    </source>
</evidence>
<dbReference type="OrthoDB" id="3447004at2759"/>
<dbReference type="InterPro" id="IPR000421">
    <property type="entry name" value="FA58C"/>
</dbReference>
<proteinExistence type="predicted"/>